<feature type="region of interest" description="Disordered" evidence="10">
    <location>
        <begin position="664"/>
        <end position="697"/>
    </location>
</feature>
<dbReference type="OrthoDB" id="541719at2759"/>
<evidence type="ECO:0000256" key="4">
    <source>
        <dbReference type="ARBA" id="ARBA00022664"/>
    </source>
</evidence>
<dbReference type="SMART" id="SM00386">
    <property type="entry name" value="HAT"/>
    <property type="match status" value="13"/>
</dbReference>
<comment type="subunit">
    <text evidence="3">Associated with the spliceosome.</text>
</comment>
<dbReference type="GO" id="GO:0071007">
    <property type="term" value="C:U2-type catalytic step 2 spliceosome"/>
    <property type="evidence" value="ECO:0007669"/>
    <property type="project" value="TreeGrafter"/>
</dbReference>
<dbReference type="Pfam" id="PF23231">
    <property type="entry name" value="HAT_Syf1_CNRKL1_C"/>
    <property type="match status" value="1"/>
</dbReference>
<dbReference type="GO" id="GO:0071014">
    <property type="term" value="C:post-mRNA release spliceosomal complex"/>
    <property type="evidence" value="ECO:0007669"/>
    <property type="project" value="TreeGrafter"/>
</dbReference>
<proteinExistence type="inferred from homology"/>
<evidence type="ECO:0000256" key="8">
    <source>
        <dbReference type="ARBA" id="ARBA00023242"/>
    </source>
</evidence>
<dbReference type="InterPro" id="IPR045075">
    <property type="entry name" value="Syf1-like"/>
</dbReference>
<comment type="similarity">
    <text evidence="2">Belongs to the crooked-neck family.</text>
</comment>
<accession>A0A4Y7U072</accession>
<evidence type="ECO:0000259" key="12">
    <source>
        <dbReference type="Pfam" id="PF23233"/>
    </source>
</evidence>
<dbReference type="FunFam" id="1.25.40.10:FF:000075">
    <property type="entry name" value="Crooked neck pre-mRNA-splicing factor 1"/>
    <property type="match status" value="1"/>
</dbReference>
<dbReference type="InterPro" id="IPR003107">
    <property type="entry name" value="HAT"/>
</dbReference>
<evidence type="ECO:0000259" key="11">
    <source>
        <dbReference type="Pfam" id="PF23231"/>
    </source>
</evidence>
<comment type="subcellular location">
    <subcellularLocation>
        <location evidence="1">Nucleus</location>
    </subcellularLocation>
</comment>
<dbReference type="AlphaFoldDB" id="A0A4Y7U072"/>
<name>A0A4Y7U072_COPMI</name>
<evidence type="ECO:0000256" key="3">
    <source>
        <dbReference type="ARBA" id="ARBA00011524"/>
    </source>
</evidence>
<keyword evidence="14" id="KW-1185">Reference proteome</keyword>
<dbReference type="SUPFAM" id="SSF48452">
    <property type="entry name" value="TPR-like"/>
    <property type="match status" value="3"/>
</dbReference>
<feature type="compositionally biased region" description="Basic and acidic residues" evidence="10">
    <location>
        <begin position="685"/>
        <end position="697"/>
    </location>
</feature>
<dbReference type="GO" id="GO:0000974">
    <property type="term" value="C:Prp19 complex"/>
    <property type="evidence" value="ECO:0007669"/>
    <property type="project" value="TreeGrafter"/>
</dbReference>
<feature type="region of interest" description="Disordered" evidence="10">
    <location>
        <begin position="337"/>
        <end position="356"/>
    </location>
</feature>
<keyword evidence="5" id="KW-0747">Spliceosome</keyword>
<feature type="domain" description="Pre-mRNA-splicing factor Syf1-like N-terminal HAT-repeats" evidence="12">
    <location>
        <begin position="56"/>
        <end position="200"/>
    </location>
</feature>
<dbReference type="GO" id="GO:0071011">
    <property type="term" value="C:precatalytic spliceosome"/>
    <property type="evidence" value="ECO:0007669"/>
    <property type="project" value="TreeGrafter"/>
</dbReference>
<comment type="caution">
    <text evidence="13">The sequence shown here is derived from an EMBL/GenBank/DDBJ whole genome shotgun (WGS) entry which is preliminary data.</text>
</comment>
<keyword evidence="8" id="KW-0539">Nucleus</keyword>
<keyword evidence="7" id="KW-0508">mRNA splicing</keyword>
<evidence type="ECO:0000256" key="7">
    <source>
        <dbReference type="ARBA" id="ARBA00023187"/>
    </source>
</evidence>
<sequence>MSRSAVKNRAPGQVQITAEQLLRDARESQASGFKPPNQRAEDIGELSGYRAQKRGEFEERVRRSKGNIKEWVRYADWEASQNEFDRSRSVFERALDTHPTLVQIWLAYMDMELKGQNVQHARNLLDRAVTLLPLVDRLWYKYVYLEELMGNISGARQIFERWTTWEPEAKTWHAYIKLEERYGEFDRASLLYERLLALQPSEATIWAKWAKFEEERGNIDKAREVFKMAFEFFGEDPEGVEKAQPVYEAFAKMETRLKEYERARVAYRYALGRVPQEKGEDLNRSYASFEKQRGAKDEVDESVLAKRRLKYEDDLRDGSRNYDTWLDYARLEEEAWKSPQGRSGTPVEESDSQGKRTQEIYERAIAQAPLGKEKRDWRRYIFVWLRYAIFEEMERKDYDRAREVYKVAINTTPHKSFTFSKLWLMFAKFEIRRLDLGAARQILGTAIGMCPKPSLFKRYIELEIELREFDRARILYEKYLEFDPSNTTDWVAYAELEAQLADAARARGIYELALSQDLNTPEVLWKSYIDFEANEQGNREAARTLYERLIKLNANVKVWVAYALFEGQGLAVSEETEDGEEVKVLPGDMNLAREVFKRGYDYFRLGGLGAERLALLKDWETFETTYGSPEGVEEVKRLKPTGGIRRLIDLEIGQVTDVHDLILPDDEETNTGPSKFLQMAQAWKESQERDEGRREAE</sequence>
<dbReference type="InterPro" id="IPR055430">
    <property type="entry name" value="HAT_Syf1_CNRKL1_C"/>
</dbReference>
<evidence type="ECO:0000256" key="2">
    <source>
        <dbReference type="ARBA" id="ARBA00008644"/>
    </source>
</evidence>
<dbReference type="GO" id="GO:0000245">
    <property type="term" value="P:spliceosomal complex assembly"/>
    <property type="evidence" value="ECO:0007669"/>
    <property type="project" value="TreeGrafter"/>
</dbReference>
<dbReference type="STRING" id="71717.A0A4Y7U072"/>
<evidence type="ECO:0000256" key="9">
    <source>
        <dbReference type="ARBA" id="ARBA00037040"/>
    </source>
</evidence>
<evidence type="ECO:0000256" key="5">
    <source>
        <dbReference type="ARBA" id="ARBA00022728"/>
    </source>
</evidence>
<feature type="domain" description="Pre-mRNA-splicing factor Syf1/CRNKL1-like C-terminal HAT-repeats" evidence="11">
    <location>
        <begin position="359"/>
        <end position="546"/>
    </location>
</feature>
<evidence type="ECO:0000256" key="1">
    <source>
        <dbReference type="ARBA" id="ARBA00004123"/>
    </source>
</evidence>
<comment type="function">
    <text evidence="9">Involved in pre-mRNA splicing and cell cycle progression. Required for the spliceosome assembly and initiation of the DNA replication.</text>
</comment>
<keyword evidence="4" id="KW-0507">mRNA processing</keyword>
<dbReference type="InterPro" id="IPR055433">
    <property type="entry name" value="HAT_Syf1-like_N"/>
</dbReference>
<dbReference type="Pfam" id="PF23233">
    <property type="entry name" value="HAT_Syf1_CNRKL1_N"/>
    <property type="match status" value="1"/>
</dbReference>
<evidence type="ECO:0000256" key="10">
    <source>
        <dbReference type="SAM" id="MobiDB-lite"/>
    </source>
</evidence>
<dbReference type="PANTHER" id="PTHR11246">
    <property type="entry name" value="PRE-MRNA SPLICING FACTOR"/>
    <property type="match status" value="1"/>
</dbReference>
<dbReference type="Gene3D" id="1.25.40.10">
    <property type="entry name" value="Tetratricopeptide repeat domain"/>
    <property type="match status" value="3"/>
</dbReference>
<dbReference type="PANTHER" id="PTHR11246:SF3">
    <property type="entry name" value="CROOKED NECK-LIKE PROTEIN 1"/>
    <property type="match status" value="1"/>
</dbReference>
<evidence type="ECO:0000313" key="14">
    <source>
        <dbReference type="Proteomes" id="UP000298030"/>
    </source>
</evidence>
<dbReference type="InterPro" id="IPR011990">
    <property type="entry name" value="TPR-like_helical_dom_sf"/>
</dbReference>
<dbReference type="Proteomes" id="UP000298030">
    <property type="component" value="Unassembled WGS sequence"/>
</dbReference>
<keyword evidence="6" id="KW-0677">Repeat</keyword>
<feature type="region of interest" description="Disordered" evidence="10">
    <location>
        <begin position="25"/>
        <end position="46"/>
    </location>
</feature>
<dbReference type="EMBL" id="QPFP01000001">
    <property type="protein sequence ID" value="TEB39651.1"/>
    <property type="molecule type" value="Genomic_DNA"/>
</dbReference>
<reference evidence="13 14" key="1">
    <citation type="journal article" date="2019" name="Nat. Ecol. Evol.">
        <title>Megaphylogeny resolves global patterns of mushroom evolution.</title>
        <authorList>
            <person name="Varga T."/>
            <person name="Krizsan K."/>
            <person name="Foldi C."/>
            <person name="Dima B."/>
            <person name="Sanchez-Garcia M."/>
            <person name="Sanchez-Ramirez S."/>
            <person name="Szollosi G.J."/>
            <person name="Szarkandi J.G."/>
            <person name="Papp V."/>
            <person name="Albert L."/>
            <person name="Andreopoulos W."/>
            <person name="Angelini C."/>
            <person name="Antonin V."/>
            <person name="Barry K.W."/>
            <person name="Bougher N.L."/>
            <person name="Buchanan P."/>
            <person name="Buyck B."/>
            <person name="Bense V."/>
            <person name="Catcheside P."/>
            <person name="Chovatia M."/>
            <person name="Cooper J."/>
            <person name="Damon W."/>
            <person name="Desjardin D."/>
            <person name="Finy P."/>
            <person name="Geml J."/>
            <person name="Haridas S."/>
            <person name="Hughes K."/>
            <person name="Justo A."/>
            <person name="Karasinski D."/>
            <person name="Kautmanova I."/>
            <person name="Kiss B."/>
            <person name="Kocsube S."/>
            <person name="Kotiranta H."/>
            <person name="LaButti K.M."/>
            <person name="Lechner B.E."/>
            <person name="Liimatainen K."/>
            <person name="Lipzen A."/>
            <person name="Lukacs Z."/>
            <person name="Mihaltcheva S."/>
            <person name="Morgado L.N."/>
            <person name="Niskanen T."/>
            <person name="Noordeloos M.E."/>
            <person name="Ohm R.A."/>
            <person name="Ortiz-Santana B."/>
            <person name="Ovrebo C."/>
            <person name="Racz N."/>
            <person name="Riley R."/>
            <person name="Savchenko A."/>
            <person name="Shiryaev A."/>
            <person name="Soop K."/>
            <person name="Spirin V."/>
            <person name="Szebenyi C."/>
            <person name="Tomsovsky M."/>
            <person name="Tulloss R.E."/>
            <person name="Uehling J."/>
            <person name="Grigoriev I.V."/>
            <person name="Vagvolgyi C."/>
            <person name="Papp T."/>
            <person name="Martin F.M."/>
            <person name="Miettinen O."/>
            <person name="Hibbett D.S."/>
            <person name="Nagy L.G."/>
        </authorList>
    </citation>
    <scope>NUCLEOTIDE SEQUENCE [LARGE SCALE GENOMIC DNA]</scope>
    <source>
        <strain evidence="13 14">FP101781</strain>
    </source>
</reference>
<protein>
    <submittedName>
        <fullName evidence="13">TPR-like protein</fullName>
    </submittedName>
</protein>
<gene>
    <name evidence="13" type="ORF">FA13DRAFT_1825790</name>
</gene>
<evidence type="ECO:0000313" key="13">
    <source>
        <dbReference type="EMBL" id="TEB39651.1"/>
    </source>
</evidence>
<organism evidence="13 14">
    <name type="scientific">Coprinellus micaceus</name>
    <name type="common">Glistening ink-cap mushroom</name>
    <name type="synonym">Coprinus micaceus</name>
    <dbReference type="NCBI Taxonomy" id="71717"/>
    <lineage>
        <taxon>Eukaryota</taxon>
        <taxon>Fungi</taxon>
        <taxon>Dikarya</taxon>
        <taxon>Basidiomycota</taxon>
        <taxon>Agaricomycotina</taxon>
        <taxon>Agaricomycetes</taxon>
        <taxon>Agaricomycetidae</taxon>
        <taxon>Agaricales</taxon>
        <taxon>Agaricineae</taxon>
        <taxon>Psathyrellaceae</taxon>
        <taxon>Coprinellus</taxon>
    </lineage>
</organism>
<evidence type="ECO:0000256" key="6">
    <source>
        <dbReference type="ARBA" id="ARBA00022737"/>
    </source>
</evidence>